<gene>
    <name evidence="1" type="ORF">LCGC14_2900100</name>
</gene>
<protein>
    <submittedName>
        <fullName evidence="1">Uncharacterized protein</fullName>
    </submittedName>
</protein>
<sequence length="101" mass="11049">MAVLGKVVSIRGWPDIITPKKLDRLHHLFLHDGGPHQDGLCDPVHVKKHRGRMVVEPCGIAVHVGTELVGRRFGPDDPEGIDPSIILGTEVSLWHGGAFRP</sequence>
<name>A0A0F9AKT3_9ZZZZ</name>
<proteinExistence type="predicted"/>
<evidence type="ECO:0000313" key="1">
    <source>
        <dbReference type="EMBL" id="KKK72816.1"/>
    </source>
</evidence>
<comment type="caution">
    <text evidence="1">The sequence shown here is derived from an EMBL/GenBank/DDBJ whole genome shotgun (WGS) entry which is preliminary data.</text>
</comment>
<feature type="non-terminal residue" evidence="1">
    <location>
        <position position="101"/>
    </location>
</feature>
<organism evidence="1">
    <name type="scientific">marine sediment metagenome</name>
    <dbReference type="NCBI Taxonomy" id="412755"/>
    <lineage>
        <taxon>unclassified sequences</taxon>
        <taxon>metagenomes</taxon>
        <taxon>ecological metagenomes</taxon>
    </lineage>
</organism>
<reference evidence="1" key="1">
    <citation type="journal article" date="2015" name="Nature">
        <title>Complex archaea that bridge the gap between prokaryotes and eukaryotes.</title>
        <authorList>
            <person name="Spang A."/>
            <person name="Saw J.H."/>
            <person name="Jorgensen S.L."/>
            <person name="Zaremba-Niedzwiedzka K."/>
            <person name="Martijn J."/>
            <person name="Lind A.E."/>
            <person name="van Eijk R."/>
            <person name="Schleper C."/>
            <person name="Guy L."/>
            <person name="Ettema T.J."/>
        </authorList>
    </citation>
    <scope>NUCLEOTIDE SEQUENCE</scope>
</reference>
<accession>A0A0F9AKT3</accession>
<dbReference type="EMBL" id="LAZR01057070">
    <property type="protein sequence ID" value="KKK72816.1"/>
    <property type="molecule type" value="Genomic_DNA"/>
</dbReference>
<dbReference type="AlphaFoldDB" id="A0A0F9AKT3"/>